<proteinExistence type="predicted"/>
<dbReference type="InterPro" id="IPR050932">
    <property type="entry name" value="TM2D1-3-like"/>
</dbReference>
<feature type="transmembrane region" description="Helical" evidence="5">
    <location>
        <begin position="54"/>
        <end position="80"/>
    </location>
</feature>
<protein>
    <submittedName>
        <fullName evidence="7">TM2 domain-containing protein</fullName>
    </submittedName>
</protein>
<sequence>MSLTTQQQMLIEQRVTNDAKSPVVAYLLLVFLGGLGAHRFYLGKTTSAMVMLMMFVIGWLTLVIVIGLPILIAVAVWGIADLFLIPGMISEDKQLIRQRYSADLMSLPQAG</sequence>
<dbReference type="PANTHER" id="PTHR21016:SF25">
    <property type="entry name" value="TM2 DOMAIN-CONTAINING PROTEIN DDB_G0277895-RELATED"/>
    <property type="match status" value="1"/>
</dbReference>
<dbReference type="Proteomes" id="UP000321562">
    <property type="component" value="Unassembled WGS sequence"/>
</dbReference>
<accession>A0A5C6S5M6</accession>
<organism evidence="7 8">
    <name type="scientific">Paracoccus aurantiacus</name>
    <dbReference type="NCBI Taxonomy" id="2599412"/>
    <lineage>
        <taxon>Bacteria</taxon>
        <taxon>Pseudomonadati</taxon>
        <taxon>Pseudomonadota</taxon>
        <taxon>Alphaproteobacteria</taxon>
        <taxon>Rhodobacterales</taxon>
        <taxon>Paracoccaceae</taxon>
        <taxon>Paracoccus</taxon>
    </lineage>
</organism>
<dbReference type="Pfam" id="PF05154">
    <property type="entry name" value="TM2"/>
    <property type="match status" value="1"/>
</dbReference>
<evidence type="ECO:0000256" key="4">
    <source>
        <dbReference type="ARBA" id="ARBA00023136"/>
    </source>
</evidence>
<name>A0A5C6S5M6_9RHOB</name>
<feature type="transmembrane region" description="Helical" evidence="5">
    <location>
        <begin position="23"/>
        <end position="42"/>
    </location>
</feature>
<feature type="domain" description="TM2" evidence="6">
    <location>
        <begin position="20"/>
        <end position="68"/>
    </location>
</feature>
<keyword evidence="4 5" id="KW-0472">Membrane</keyword>
<evidence type="ECO:0000256" key="5">
    <source>
        <dbReference type="SAM" id="Phobius"/>
    </source>
</evidence>
<dbReference type="PANTHER" id="PTHR21016">
    <property type="entry name" value="BETA-AMYLOID BINDING PROTEIN-RELATED"/>
    <property type="match status" value="1"/>
</dbReference>
<keyword evidence="8" id="KW-1185">Reference proteome</keyword>
<dbReference type="InterPro" id="IPR007829">
    <property type="entry name" value="TM2"/>
</dbReference>
<evidence type="ECO:0000256" key="2">
    <source>
        <dbReference type="ARBA" id="ARBA00022692"/>
    </source>
</evidence>
<evidence type="ECO:0000256" key="1">
    <source>
        <dbReference type="ARBA" id="ARBA00004141"/>
    </source>
</evidence>
<evidence type="ECO:0000256" key="3">
    <source>
        <dbReference type="ARBA" id="ARBA00022989"/>
    </source>
</evidence>
<comment type="subcellular location">
    <subcellularLocation>
        <location evidence="1">Membrane</location>
        <topology evidence="1">Multi-pass membrane protein</topology>
    </subcellularLocation>
</comment>
<evidence type="ECO:0000259" key="6">
    <source>
        <dbReference type="Pfam" id="PF05154"/>
    </source>
</evidence>
<evidence type="ECO:0000313" key="7">
    <source>
        <dbReference type="EMBL" id="TXB69733.1"/>
    </source>
</evidence>
<keyword evidence="3 5" id="KW-1133">Transmembrane helix</keyword>
<dbReference type="EMBL" id="VOPL01000002">
    <property type="protein sequence ID" value="TXB69733.1"/>
    <property type="molecule type" value="Genomic_DNA"/>
</dbReference>
<dbReference type="OrthoDB" id="2004788at2"/>
<comment type="caution">
    <text evidence="7">The sequence shown here is derived from an EMBL/GenBank/DDBJ whole genome shotgun (WGS) entry which is preliminary data.</text>
</comment>
<dbReference type="RefSeq" id="WP_147097023.1">
    <property type="nucleotide sequence ID" value="NZ_JBHUFH010000001.1"/>
</dbReference>
<reference evidence="7 8" key="1">
    <citation type="submission" date="2019-08" db="EMBL/GenBank/DDBJ databases">
        <authorList>
            <person name="Ye J."/>
        </authorList>
    </citation>
    <scope>NUCLEOTIDE SEQUENCE [LARGE SCALE GENOMIC DNA]</scope>
    <source>
        <strain evidence="7 8">TK008</strain>
    </source>
</reference>
<dbReference type="GO" id="GO:0016020">
    <property type="term" value="C:membrane"/>
    <property type="evidence" value="ECO:0007669"/>
    <property type="project" value="UniProtKB-SubCell"/>
</dbReference>
<gene>
    <name evidence="7" type="ORF">FQV27_06320</name>
</gene>
<evidence type="ECO:0000313" key="8">
    <source>
        <dbReference type="Proteomes" id="UP000321562"/>
    </source>
</evidence>
<keyword evidence="2 5" id="KW-0812">Transmembrane</keyword>
<dbReference type="AlphaFoldDB" id="A0A5C6S5M6"/>